<evidence type="ECO:0000313" key="9">
    <source>
        <dbReference type="Proteomes" id="UP001262754"/>
    </source>
</evidence>
<keyword evidence="9" id="KW-1185">Reference proteome</keyword>
<comment type="similarity">
    <text evidence="4">Belongs to the TonB-dependent receptor family.</text>
</comment>
<dbReference type="InterPro" id="IPR000531">
    <property type="entry name" value="Beta-barrel_TonB"/>
</dbReference>
<feature type="domain" description="TonB-dependent receptor-like beta-barrel" evidence="6">
    <location>
        <begin position="407"/>
        <end position="896"/>
    </location>
</feature>
<feature type="chain" id="PRO_5046904059" evidence="5">
    <location>
        <begin position="23"/>
        <end position="934"/>
    </location>
</feature>
<dbReference type="SUPFAM" id="SSF56935">
    <property type="entry name" value="Porins"/>
    <property type="match status" value="1"/>
</dbReference>
<keyword evidence="4" id="KW-0798">TonB box</keyword>
<feature type="signal peptide" evidence="5">
    <location>
        <begin position="1"/>
        <end position="22"/>
    </location>
</feature>
<dbReference type="PANTHER" id="PTHR40980:SF3">
    <property type="entry name" value="TONB-DEPENDENT RECEPTOR-LIKE BETA-BARREL DOMAIN-CONTAINING PROTEIN"/>
    <property type="match status" value="1"/>
</dbReference>
<dbReference type="Gene3D" id="2.170.130.10">
    <property type="entry name" value="TonB-dependent receptor, plug domain"/>
    <property type="match status" value="1"/>
</dbReference>
<dbReference type="InterPro" id="IPR036942">
    <property type="entry name" value="Beta-barrel_TonB_sf"/>
</dbReference>
<keyword evidence="3" id="KW-0998">Cell outer membrane</keyword>
<dbReference type="InterPro" id="IPR012910">
    <property type="entry name" value="Plug_dom"/>
</dbReference>
<dbReference type="Pfam" id="PF00593">
    <property type="entry name" value="TonB_dep_Rec_b-barrel"/>
    <property type="match status" value="1"/>
</dbReference>
<evidence type="ECO:0000256" key="4">
    <source>
        <dbReference type="RuleBase" id="RU003357"/>
    </source>
</evidence>
<protein>
    <submittedName>
        <fullName evidence="8">TonB-dependent receptor</fullName>
    </submittedName>
</protein>
<keyword evidence="8" id="KW-0675">Receptor</keyword>
<dbReference type="EMBL" id="JAVDRL010000007">
    <property type="protein sequence ID" value="MDR6531988.1"/>
    <property type="molecule type" value="Genomic_DNA"/>
</dbReference>
<evidence type="ECO:0000256" key="2">
    <source>
        <dbReference type="ARBA" id="ARBA00023136"/>
    </source>
</evidence>
<keyword evidence="2 4" id="KW-0472">Membrane</keyword>
<name>A0ABU1N0Y7_9CAUL</name>
<proteinExistence type="inferred from homology"/>
<reference evidence="8 9" key="1">
    <citation type="submission" date="2023-07" db="EMBL/GenBank/DDBJ databases">
        <title>Sorghum-associated microbial communities from plants grown in Nebraska, USA.</title>
        <authorList>
            <person name="Schachtman D."/>
        </authorList>
    </citation>
    <scope>NUCLEOTIDE SEQUENCE [LARGE SCALE GENOMIC DNA]</scope>
    <source>
        <strain evidence="8 9">DS2154</strain>
    </source>
</reference>
<evidence type="ECO:0000313" key="8">
    <source>
        <dbReference type="EMBL" id="MDR6531988.1"/>
    </source>
</evidence>
<keyword evidence="5" id="KW-0732">Signal</keyword>
<organism evidence="8 9">
    <name type="scientific">Caulobacter rhizosphaerae</name>
    <dbReference type="NCBI Taxonomy" id="2010972"/>
    <lineage>
        <taxon>Bacteria</taxon>
        <taxon>Pseudomonadati</taxon>
        <taxon>Pseudomonadota</taxon>
        <taxon>Alphaproteobacteria</taxon>
        <taxon>Caulobacterales</taxon>
        <taxon>Caulobacteraceae</taxon>
        <taxon>Caulobacter</taxon>
    </lineage>
</organism>
<sequence>MKRLAFMLSVAPMALLAMPAAAQTAPPAQKSSDKPVAEASAVDEVVVTGLRESLRSAQQIKRNSDAILDAVVAEDIGKLPDNTAAETLARITGVQVERFSDEANRVLIRGLPDVATTYNGREIFTAELRRVQLQDFPAQALAGIEVYKSGTADIVEPGLAGLINVRTRRPFDFKDWFVGGGVRGTYNDQTKKYDPNGNILVSDRWDTPIGEIGLLANATYAQSQYRNAVRYNNQDISTVSSLSSVSPASAGHNFRYPHSVGLYNDGGKRFRPSGNIALQWRPNDKLEVYFDGIYQGYRGRQATDNLDVNLRDWDSTIRQDPTLTNVTFVEGTTDQAAGFTKTGGTAPQAFRSTGADHTDTYQGAVGAVWRGDRLTLSTDLAYEDSEYEARNWSFDSAFASAPTVVVKFNEKNGAAFDLPGFNASDPANYLWRGYYERHYIAKGSGVQWRGDAKFDTGASWLPEIKFGLRYTDRDASLIQGSRYAWTLPLKIPLASLPVGQLQLIEDPFRGDAQGFTQYLMPTRDGIAGNAAALRQRSVAALQQQVALNPNDQGYKDALTAFSAPDVPLDVAGAFRATEQSYAEYAQAKYAFDVGSIAFDGVIGVRVVQTLGEFSGTSRVRNNGVTTLVPRTIRQNYTDVLPNVSLRIRPVDKLQLRLGYTQTRTRVDFSALNPALNVDQIIRDPSVPVNPTDPNALINATGSGGNPDLVPLTSNNYDASVEYYFSSTGSITFAGFYRDLFGFTANYTHTVQDPVYGLIRISRPENAGAGKIKGFEVNAQTFLDFLPDAFKGFGVQGNVTYVDGKNQFPSTLVADPAYVRITGLSKWTYNAAVFYERNGLTGRLSYNRRSPWVSYYRQEPDGSQYTGVGVKAVSRLDASLSYDLSKHLTISADVSNLLAKPFENTNNYRPDRTYPVDVRYEGRYYGLGLRFRFGE</sequence>
<evidence type="ECO:0000256" key="1">
    <source>
        <dbReference type="ARBA" id="ARBA00004442"/>
    </source>
</evidence>
<dbReference type="Proteomes" id="UP001262754">
    <property type="component" value="Unassembled WGS sequence"/>
</dbReference>
<dbReference type="Pfam" id="PF07715">
    <property type="entry name" value="Plug"/>
    <property type="match status" value="1"/>
</dbReference>
<evidence type="ECO:0000259" key="6">
    <source>
        <dbReference type="Pfam" id="PF00593"/>
    </source>
</evidence>
<evidence type="ECO:0000259" key="7">
    <source>
        <dbReference type="Pfam" id="PF07715"/>
    </source>
</evidence>
<accession>A0ABU1N0Y7</accession>
<dbReference type="InterPro" id="IPR037066">
    <property type="entry name" value="Plug_dom_sf"/>
</dbReference>
<comment type="caution">
    <text evidence="8">The sequence shown here is derived from an EMBL/GenBank/DDBJ whole genome shotgun (WGS) entry which is preliminary data.</text>
</comment>
<gene>
    <name evidence="8" type="ORF">J2800_002741</name>
</gene>
<comment type="subcellular location">
    <subcellularLocation>
        <location evidence="1 4">Cell outer membrane</location>
    </subcellularLocation>
</comment>
<evidence type="ECO:0000256" key="5">
    <source>
        <dbReference type="SAM" id="SignalP"/>
    </source>
</evidence>
<dbReference type="Gene3D" id="2.40.170.20">
    <property type="entry name" value="TonB-dependent receptor, beta-barrel domain"/>
    <property type="match status" value="1"/>
</dbReference>
<dbReference type="PANTHER" id="PTHR40980">
    <property type="entry name" value="PLUG DOMAIN-CONTAINING PROTEIN"/>
    <property type="match status" value="1"/>
</dbReference>
<feature type="domain" description="TonB-dependent receptor plug" evidence="7">
    <location>
        <begin position="62"/>
        <end position="152"/>
    </location>
</feature>
<evidence type="ECO:0000256" key="3">
    <source>
        <dbReference type="ARBA" id="ARBA00023237"/>
    </source>
</evidence>
<dbReference type="NCBIfam" id="TIGR01782">
    <property type="entry name" value="TonB-Xanth-Caul"/>
    <property type="match status" value="1"/>
</dbReference>
<dbReference type="InterPro" id="IPR010104">
    <property type="entry name" value="TonB_rcpt_bac"/>
</dbReference>
<dbReference type="RefSeq" id="WP_310032287.1">
    <property type="nucleotide sequence ID" value="NZ_JAVDRL010000007.1"/>
</dbReference>